<keyword evidence="2" id="KW-1185">Reference proteome</keyword>
<reference evidence="1" key="1">
    <citation type="submission" date="2022-07" db="EMBL/GenBank/DDBJ databases">
        <authorList>
            <person name="Otstavnykh N."/>
            <person name="Isaeva M."/>
            <person name="Bystritskaya E."/>
        </authorList>
    </citation>
    <scope>NUCLEOTIDE SEQUENCE</scope>
    <source>
        <strain evidence="1">KCTC 52189</strain>
    </source>
</reference>
<proteinExistence type="predicted"/>
<protein>
    <submittedName>
        <fullName evidence="1">Uncharacterized protein</fullName>
    </submittedName>
</protein>
<reference evidence="1" key="2">
    <citation type="submission" date="2023-02" db="EMBL/GenBank/DDBJ databases">
        <title>'Rhodoalgimonas zhirmunskyi' gen. nov., isolated from a red alga.</title>
        <authorList>
            <person name="Nedashkovskaya O.I."/>
            <person name="Otstavnykh N.Y."/>
            <person name="Bystritskaya E.P."/>
            <person name="Balabanova L.A."/>
            <person name="Isaeva M.P."/>
        </authorList>
    </citation>
    <scope>NUCLEOTIDE SEQUENCE</scope>
    <source>
        <strain evidence="1">KCTC 52189</strain>
    </source>
</reference>
<sequence>MNRYAAYVDTLIEADVPILVLLKRQAGRGTSYFFASAMPDDDGDVAYYIVVSAKPSVVKRYFRGQCDLRFLYTYAKDAVFFCAGADDILSERVKLVLFEGEVTEDHLPAPRLFSSSHTSDYGFEEGQSGEEVLFVDGEWEMPEFGDFYSRYSDVYLFLASIERVTDKSVSQVARSRVQSAITSKPFKGGGSYGGLFSDLRRALPYRERPGLDKINYASPGHMEIIGNSEIFGRLEGLVQNFLDHSKEIHEVHDKLRSFLSKGGFLKVNARTPTLSQEQLGFVVSNSKALDARLKLEAYSDLVQISEQNVLVVAKILLAVYRRLEFASRFFAQGRIGFEQS</sequence>
<dbReference type="RefSeq" id="WP_306734518.1">
    <property type="nucleotide sequence ID" value="NZ_JANHAX010000001.1"/>
</dbReference>
<dbReference type="AlphaFoldDB" id="A0AAE4B3I8"/>
<name>A0AAE4B3I8_9RHOB</name>
<evidence type="ECO:0000313" key="2">
    <source>
        <dbReference type="Proteomes" id="UP001226762"/>
    </source>
</evidence>
<comment type="caution">
    <text evidence="1">The sequence shown here is derived from an EMBL/GenBank/DDBJ whole genome shotgun (WGS) entry which is preliminary data.</text>
</comment>
<gene>
    <name evidence="1" type="ORF">NO357_05075</name>
</gene>
<accession>A0AAE4B3I8</accession>
<evidence type="ECO:0000313" key="1">
    <source>
        <dbReference type="EMBL" id="MDQ2089270.1"/>
    </source>
</evidence>
<dbReference type="Proteomes" id="UP001226762">
    <property type="component" value="Unassembled WGS sequence"/>
</dbReference>
<dbReference type="EMBL" id="JANHAX010000001">
    <property type="protein sequence ID" value="MDQ2089270.1"/>
    <property type="molecule type" value="Genomic_DNA"/>
</dbReference>
<organism evidence="1 2">
    <name type="scientific">Marimonas arenosa</name>
    <dbReference type="NCBI Taxonomy" id="1795305"/>
    <lineage>
        <taxon>Bacteria</taxon>
        <taxon>Pseudomonadati</taxon>
        <taxon>Pseudomonadota</taxon>
        <taxon>Alphaproteobacteria</taxon>
        <taxon>Rhodobacterales</taxon>
        <taxon>Paracoccaceae</taxon>
        <taxon>Marimonas</taxon>
    </lineage>
</organism>